<dbReference type="AlphaFoldDB" id="A0A365U832"/>
<dbReference type="PRINTS" id="PR00099">
    <property type="entry name" value="CPSGATASE"/>
</dbReference>
<dbReference type="PRINTS" id="PR00097">
    <property type="entry name" value="ANTSNTHASEII"/>
</dbReference>
<reference evidence="3 4" key="1">
    <citation type="submission" date="2018-07" db="EMBL/GenBank/DDBJ databases">
        <title>Rhodosalinus sp. strain E84T genomic sequence and assembly.</title>
        <authorList>
            <person name="Liu Z.-W."/>
            <person name="Lu D.-C."/>
        </authorList>
    </citation>
    <scope>NUCLEOTIDE SEQUENCE [LARGE SCALE GENOMIC DNA]</scope>
    <source>
        <strain evidence="3 4">E84</strain>
    </source>
</reference>
<dbReference type="InterPro" id="IPR050472">
    <property type="entry name" value="Anth_synth/Amidotransfase"/>
</dbReference>
<dbReference type="GO" id="GO:0004049">
    <property type="term" value="F:anthranilate synthase activity"/>
    <property type="evidence" value="ECO:0007669"/>
    <property type="project" value="TreeGrafter"/>
</dbReference>
<dbReference type="Gene3D" id="3.40.50.880">
    <property type="match status" value="1"/>
</dbReference>
<dbReference type="InterPro" id="IPR006221">
    <property type="entry name" value="TrpG/PapA_dom"/>
</dbReference>
<dbReference type="SUPFAM" id="SSF52317">
    <property type="entry name" value="Class I glutamine amidotransferase-like"/>
    <property type="match status" value="1"/>
</dbReference>
<dbReference type="PROSITE" id="PS51273">
    <property type="entry name" value="GATASE_TYPE_1"/>
    <property type="match status" value="1"/>
</dbReference>
<evidence type="ECO:0000313" key="4">
    <source>
        <dbReference type="Proteomes" id="UP000253370"/>
    </source>
</evidence>
<feature type="domain" description="Glutamine amidotransferase" evidence="2">
    <location>
        <begin position="3"/>
        <end position="186"/>
    </location>
</feature>
<dbReference type="PRINTS" id="PR00096">
    <property type="entry name" value="GATASE"/>
</dbReference>
<dbReference type="OrthoDB" id="9786812at2"/>
<keyword evidence="4" id="KW-1185">Reference proteome</keyword>
<proteinExistence type="predicted"/>
<dbReference type="Pfam" id="PF00117">
    <property type="entry name" value="GATase"/>
    <property type="match status" value="1"/>
</dbReference>
<organism evidence="3 4">
    <name type="scientific">Rhodosalinus halophilus</name>
    <dbReference type="NCBI Taxonomy" id="2259333"/>
    <lineage>
        <taxon>Bacteria</taxon>
        <taxon>Pseudomonadati</taxon>
        <taxon>Pseudomonadota</taxon>
        <taxon>Alphaproteobacteria</taxon>
        <taxon>Rhodobacterales</taxon>
        <taxon>Paracoccaceae</taxon>
        <taxon>Rhodosalinus</taxon>
    </lineage>
</organism>
<dbReference type="NCBIfam" id="TIGR00566">
    <property type="entry name" value="trpG_papA"/>
    <property type="match status" value="1"/>
</dbReference>
<dbReference type="PANTHER" id="PTHR43418">
    <property type="entry name" value="MULTIFUNCTIONAL TRYPTOPHAN BIOSYNTHESIS PROTEIN-RELATED"/>
    <property type="match status" value="1"/>
</dbReference>
<dbReference type="FunFam" id="3.40.50.880:FF:000003">
    <property type="entry name" value="Anthranilate synthase component II"/>
    <property type="match status" value="1"/>
</dbReference>
<gene>
    <name evidence="3" type="ORF">DRV85_10045</name>
</gene>
<keyword evidence="1" id="KW-0315">Glutamine amidotransferase</keyword>
<dbReference type="PANTHER" id="PTHR43418:SF4">
    <property type="entry name" value="MULTIFUNCTIONAL TRYPTOPHAN BIOSYNTHESIS PROTEIN"/>
    <property type="match status" value="1"/>
</dbReference>
<dbReference type="Proteomes" id="UP000253370">
    <property type="component" value="Unassembled WGS sequence"/>
</dbReference>
<accession>A0A365U832</accession>
<dbReference type="CDD" id="cd01743">
    <property type="entry name" value="GATase1_Anthranilate_Synthase"/>
    <property type="match status" value="1"/>
</dbReference>
<dbReference type="EMBL" id="QNTQ01000008">
    <property type="protein sequence ID" value="RBI84998.1"/>
    <property type="molecule type" value="Genomic_DNA"/>
</dbReference>
<protein>
    <submittedName>
        <fullName evidence="3">Aminodeoxychorismate/anthranilate synthase component II</fullName>
    </submittedName>
</protein>
<dbReference type="RefSeq" id="WP_113289326.1">
    <property type="nucleotide sequence ID" value="NZ_QNTQ01000008.1"/>
</dbReference>
<dbReference type="GO" id="GO:0005829">
    <property type="term" value="C:cytosol"/>
    <property type="evidence" value="ECO:0007669"/>
    <property type="project" value="TreeGrafter"/>
</dbReference>
<dbReference type="GO" id="GO:0000162">
    <property type="term" value="P:L-tryptophan biosynthetic process"/>
    <property type="evidence" value="ECO:0007669"/>
    <property type="project" value="TreeGrafter"/>
</dbReference>
<evidence type="ECO:0000256" key="1">
    <source>
        <dbReference type="ARBA" id="ARBA00022962"/>
    </source>
</evidence>
<dbReference type="InterPro" id="IPR029062">
    <property type="entry name" value="Class_I_gatase-like"/>
</dbReference>
<dbReference type="InterPro" id="IPR017926">
    <property type="entry name" value="GATASE"/>
</dbReference>
<evidence type="ECO:0000313" key="3">
    <source>
        <dbReference type="EMBL" id="RBI84998.1"/>
    </source>
</evidence>
<name>A0A365U832_9RHOB</name>
<comment type="caution">
    <text evidence="3">The sequence shown here is derived from an EMBL/GenBank/DDBJ whole genome shotgun (WGS) entry which is preliminary data.</text>
</comment>
<evidence type="ECO:0000259" key="2">
    <source>
        <dbReference type="Pfam" id="PF00117"/>
    </source>
</evidence>
<sequence>MLLLIDNYDSFTWNLVHALGDQGAEVVVRRNDALSVAEALALGPSGIVLSPGPCDPDRAGICLDLTRAAAEAGLPLLGVCLGHQTIGQAFGGRVVPAPRIMHGKTDRVSHDGTGLFAGLPSPLTATRYHSLVVAREGLPGSLRVTAETGDGAIMGLAHRRLPVHGVQFHPESIASEHGARLLSGFLALTREAA</sequence>